<accession>A0AAN4ZN01</accession>
<gene>
    <name evidence="2" type="ORF">PMAYCL1PPCAC_14423</name>
</gene>
<dbReference type="AlphaFoldDB" id="A0AAN4ZN01"/>
<dbReference type="Proteomes" id="UP001328107">
    <property type="component" value="Unassembled WGS sequence"/>
</dbReference>
<feature type="non-terminal residue" evidence="2">
    <location>
        <position position="1"/>
    </location>
</feature>
<name>A0AAN4ZN01_9BILA</name>
<evidence type="ECO:0000256" key="1">
    <source>
        <dbReference type="SAM" id="MobiDB-lite"/>
    </source>
</evidence>
<sequence>GGGEKEEGADGQGEEDEDRTAEKGQGSSSQEILHPHRGRRRTEPVQSLLRGGGHGLPLPARRQDWRQHRQTVQPRLRTEHVHAAHLRGHARHPPAVGRLLRQEGHQGRRGAHLGLRLEPERGEPARTQVQVWRGDVQSRPVVSHAPSSHAPSSITVANRSLPSLPCPLIFNYGASPGPSMHLC</sequence>
<evidence type="ECO:0000313" key="2">
    <source>
        <dbReference type="EMBL" id="GMR44228.1"/>
    </source>
</evidence>
<keyword evidence="3" id="KW-1185">Reference proteome</keyword>
<feature type="region of interest" description="Disordered" evidence="1">
    <location>
        <begin position="1"/>
        <end position="71"/>
    </location>
</feature>
<reference evidence="3" key="1">
    <citation type="submission" date="2022-10" db="EMBL/GenBank/DDBJ databases">
        <title>Genome assembly of Pristionchus species.</title>
        <authorList>
            <person name="Yoshida K."/>
            <person name="Sommer R.J."/>
        </authorList>
    </citation>
    <scope>NUCLEOTIDE SEQUENCE [LARGE SCALE GENOMIC DNA]</scope>
    <source>
        <strain evidence="3">RS5460</strain>
    </source>
</reference>
<comment type="caution">
    <text evidence="2">The sequence shown here is derived from an EMBL/GenBank/DDBJ whole genome shotgun (WGS) entry which is preliminary data.</text>
</comment>
<proteinExistence type="predicted"/>
<protein>
    <submittedName>
        <fullName evidence="2">Uncharacterized protein</fullName>
    </submittedName>
</protein>
<organism evidence="2 3">
    <name type="scientific">Pristionchus mayeri</name>
    <dbReference type="NCBI Taxonomy" id="1317129"/>
    <lineage>
        <taxon>Eukaryota</taxon>
        <taxon>Metazoa</taxon>
        <taxon>Ecdysozoa</taxon>
        <taxon>Nematoda</taxon>
        <taxon>Chromadorea</taxon>
        <taxon>Rhabditida</taxon>
        <taxon>Rhabditina</taxon>
        <taxon>Diplogasteromorpha</taxon>
        <taxon>Diplogasteroidea</taxon>
        <taxon>Neodiplogasteridae</taxon>
        <taxon>Pristionchus</taxon>
    </lineage>
</organism>
<feature type="compositionally biased region" description="Acidic residues" evidence="1">
    <location>
        <begin position="9"/>
        <end position="19"/>
    </location>
</feature>
<dbReference type="EMBL" id="BTRK01000003">
    <property type="protein sequence ID" value="GMR44228.1"/>
    <property type="molecule type" value="Genomic_DNA"/>
</dbReference>
<evidence type="ECO:0000313" key="3">
    <source>
        <dbReference type="Proteomes" id="UP001328107"/>
    </source>
</evidence>